<evidence type="ECO:0000313" key="2">
    <source>
        <dbReference type="EMBL" id="MFD2460566.1"/>
    </source>
</evidence>
<keyword evidence="3" id="KW-1185">Reference proteome</keyword>
<dbReference type="Gene3D" id="2.40.320.10">
    <property type="entry name" value="Hypothetical Protein Pfu-838710-001"/>
    <property type="match status" value="1"/>
</dbReference>
<dbReference type="SUPFAM" id="SSF55154">
    <property type="entry name" value="CYTH-like phosphatases"/>
    <property type="match status" value="1"/>
</dbReference>
<dbReference type="EMBL" id="JBHUKU010000009">
    <property type="protein sequence ID" value="MFD2460566.1"/>
    <property type="molecule type" value="Genomic_DNA"/>
</dbReference>
<dbReference type="InterPro" id="IPR033469">
    <property type="entry name" value="CYTH-like_dom_sf"/>
</dbReference>
<dbReference type="RefSeq" id="WP_345393729.1">
    <property type="nucleotide sequence ID" value="NZ_BAABHG010000006.1"/>
</dbReference>
<dbReference type="Proteomes" id="UP001597419">
    <property type="component" value="Unassembled WGS sequence"/>
</dbReference>
<accession>A0ABW5GI94</accession>
<organism evidence="2 3">
    <name type="scientific">Amycolatopsis samaneae</name>
    <dbReference type="NCBI Taxonomy" id="664691"/>
    <lineage>
        <taxon>Bacteria</taxon>
        <taxon>Bacillati</taxon>
        <taxon>Actinomycetota</taxon>
        <taxon>Actinomycetes</taxon>
        <taxon>Pseudonocardiales</taxon>
        <taxon>Pseudonocardiaceae</taxon>
        <taxon>Amycolatopsis</taxon>
    </lineage>
</organism>
<evidence type="ECO:0000313" key="3">
    <source>
        <dbReference type="Proteomes" id="UP001597419"/>
    </source>
</evidence>
<protein>
    <submittedName>
        <fullName evidence="2">Class IV adenylate cyclase</fullName>
    </submittedName>
</protein>
<feature type="domain" description="CYTH" evidence="1">
    <location>
        <begin position="4"/>
        <end position="173"/>
    </location>
</feature>
<reference evidence="3" key="1">
    <citation type="journal article" date="2019" name="Int. J. Syst. Evol. Microbiol.">
        <title>The Global Catalogue of Microorganisms (GCM) 10K type strain sequencing project: providing services to taxonomists for standard genome sequencing and annotation.</title>
        <authorList>
            <consortium name="The Broad Institute Genomics Platform"/>
            <consortium name="The Broad Institute Genome Sequencing Center for Infectious Disease"/>
            <person name="Wu L."/>
            <person name="Ma J."/>
        </authorList>
    </citation>
    <scope>NUCLEOTIDE SEQUENCE [LARGE SCALE GENOMIC DNA]</scope>
    <source>
        <strain evidence="3">CGMCC 4.7643</strain>
    </source>
</reference>
<dbReference type="Pfam" id="PF01928">
    <property type="entry name" value="CYTH"/>
    <property type="match status" value="1"/>
</dbReference>
<sequence length="183" mass="20810">MSLQPEYEARFTHVDVAGLTAKLAARGAVRAFERTLMKRVIFQNDEIEGKRGWLRLRQEAEVIMLTYKQATGASSTVDSVLEVQTAVGDFEATQQLLEAVGLQPVRYQENYREEWRLHEITFDFDTWPGLPTFLEVEGPDEDAVRRVAAELGLDFAQATFGAVDELYQQELGRNILEEAHLTF</sequence>
<gene>
    <name evidence="2" type="ORF">ACFSYJ_18300</name>
</gene>
<dbReference type="PROSITE" id="PS51707">
    <property type="entry name" value="CYTH"/>
    <property type="match status" value="1"/>
</dbReference>
<comment type="caution">
    <text evidence="2">The sequence shown here is derived from an EMBL/GenBank/DDBJ whole genome shotgun (WGS) entry which is preliminary data.</text>
</comment>
<dbReference type="InterPro" id="IPR023577">
    <property type="entry name" value="CYTH_domain"/>
</dbReference>
<proteinExistence type="predicted"/>
<name>A0ABW5GI94_9PSEU</name>
<evidence type="ECO:0000259" key="1">
    <source>
        <dbReference type="PROSITE" id="PS51707"/>
    </source>
</evidence>